<feature type="compositionally biased region" description="Polar residues" evidence="1">
    <location>
        <begin position="13"/>
        <end position="29"/>
    </location>
</feature>
<name>A0AA96GKG9_9BACT</name>
<dbReference type="Proteomes" id="UP001302494">
    <property type="component" value="Chromosome"/>
</dbReference>
<proteinExistence type="predicted"/>
<accession>A0AA96GKG9</accession>
<dbReference type="RefSeq" id="WP_312747330.1">
    <property type="nucleotide sequence ID" value="NZ_CP116968.1"/>
</dbReference>
<dbReference type="KEGG" id="nneo:PQG83_04600"/>
<sequence length="85" mass="9083">MTLPEIGAIQFLQPASSGDHSRKQVTAVSSDEESGKAKSHRERGVPSPIQDQVTLSKEAQALSTSRHPAASKGNSFQQPSSPFDH</sequence>
<protein>
    <submittedName>
        <fullName evidence="2">Uncharacterized protein</fullName>
    </submittedName>
</protein>
<feature type="compositionally biased region" description="Polar residues" evidence="1">
    <location>
        <begin position="49"/>
        <end position="85"/>
    </location>
</feature>
<reference evidence="2 3" key="1">
    <citation type="submission" date="2023-01" db="EMBL/GenBank/DDBJ databases">
        <title>Cultivation and genomic characterization of new, ubiquitous marine nitrite-oxidizing bacteria from the Nitrospirales.</title>
        <authorList>
            <person name="Mueller A.J."/>
            <person name="Daebeler A."/>
            <person name="Herbold C.W."/>
            <person name="Kirkegaard R.H."/>
            <person name="Daims H."/>
        </authorList>
    </citation>
    <scope>NUCLEOTIDE SEQUENCE [LARGE SCALE GENOMIC DNA]</scope>
    <source>
        <strain evidence="2 3">DK</strain>
    </source>
</reference>
<dbReference type="AlphaFoldDB" id="A0AA96GKG9"/>
<gene>
    <name evidence="2" type="ORF">PQG83_04600</name>
</gene>
<keyword evidence="3" id="KW-1185">Reference proteome</keyword>
<evidence type="ECO:0000256" key="1">
    <source>
        <dbReference type="SAM" id="MobiDB-lite"/>
    </source>
</evidence>
<evidence type="ECO:0000313" key="2">
    <source>
        <dbReference type="EMBL" id="WNM63037.1"/>
    </source>
</evidence>
<feature type="region of interest" description="Disordered" evidence="1">
    <location>
        <begin position="12"/>
        <end position="85"/>
    </location>
</feature>
<dbReference type="EMBL" id="CP116968">
    <property type="protein sequence ID" value="WNM63037.1"/>
    <property type="molecule type" value="Genomic_DNA"/>
</dbReference>
<evidence type="ECO:0000313" key="3">
    <source>
        <dbReference type="Proteomes" id="UP001302494"/>
    </source>
</evidence>
<organism evidence="2 3">
    <name type="scientific">Candidatus Nitrospira neomarina</name>
    <dbReference type="NCBI Taxonomy" id="3020899"/>
    <lineage>
        <taxon>Bacteria</taxon>
        <taxon>Pseudomonadati</taxon>
        <taxon>Nitrospirota</taxon>
        <taxon>Nitrospiria</taxon>
        <taxon>Nitrospirales</taxon>
        <taxon>Nitrospiraceae</taxon>
        <taxon>Nitrospira</taxon>
    </lineage>
</organism>